<accession>A0A0L8V9V0</accession>
<dbReference type="Pfam" id="PF04279">
    <property type="entry name" value="IspA"/>
    <property type="match status" value="1"/>
</dbReference>
<dbReference type="GO" id="GO:0003824">
    <property type="term" value="F:catalytic activity"/>
    <property type="evidence" value="ECO:0007669"/>
    <property type="project" value="UniProtKB-ARBA"/>
</dbReference>
<dbReference type="InterPro" id="IPR006008">
    <property type="entry name" value="YciB"/>
</dbReference>
<feature type="transmembrane region" description="Helical" evidence="1">
    <location>
        <begin position="65"/>
        <end position="84"/>
    </location>
</feature>
<dbReference type="InterPro" id="IPR000086">
    <property type="entry name" value="NUDIX_hydrolase_dom"/>
</dbReference>
<evidence type="ECO:0000256" key="1">
    <source>
        <dbReference type="SAM" id="Phobius"/>
    </source>
</evidence>
<dbReference type="Pfam" id="PF00293">
    <property type="entry name" value="NUDIX"/>
    <property type="match status" value="1"/>
</dbReference>
<organism evidence="3 4">
    <name type="scientific">Sunxiuqinia dokdonensis</name>
    <dbReference type="NCBI Taxonomy" id="1409788"/>
    <lineage>
        <taxon>Bacteria</taxon>
        <taxon>Pseudomonadati</taxon>
        <taxon>Bacteroidota</taxon>
        <taxon>Bacteroidia</taxon>
        <taxon>Marinilabiliales</taxon>
        <taxon>Prolixibacteraceae</taxon>
        <taxon>Sunxiuqinia</taxon>
    </lineage>
</organism>
<comment type="caution">
    <text evidence="3">The sequence shown here is derived from an EMBL/GenBank/DDBJ whole genome shotgun (WGS) entry which is preliminary data.</text>
</comment>
<dbReference type="EMBL" id="LGIA01000148">
    <property type="protein sequence ID" value="KOH45204.1"/>
    <property type="molecule type" value="Genomic_DNA"/>
</dbReference>
<feature type="transmembrane region" description="Helical" evidence="1">
    <location>
        <begin position="96"/>
        <end position="119"/>
    </location>
</feature>
<dbReference type="Gene3D" id="3.90.79.10">
    <property type="entry name" value="Nucleoside Triphosphate Pyrophosphohydrolase"/>
    <property type="match status" value="1"/>
</dbReference>
<reference evidence="4" key="1">
    <citation type="submission" date="2015-07" db="EMBL/GenBank/DDBJ databases">
        <title>Genome sequencing of Sunxiuqinia dokdonensis strain SK.</title>
        <authorList>
            <person name="Ahn S."/>
            <person name="Kim B.-C."/>
        </authorList>
    </citation>
    <scope>NUCLEOTIDE SEQUENCE [LARGE SCALE GENOMIC DNA]</scope>
    <source>
        <strain evidence="4">SK</strain>
    </source>
</reference>
<dbReference type="SUPFAM" id="SSF55811">
    <property type="entry name" value="Nudix"/>
    <property type="match status" value="1"/>
</dbReference>
<protein>
    <recommendedName>
        <fullName evidence="2">Nudix hydrolase domain-containing protein</fullName>
    </recommendedName>
</protein>
<evidence type="ECO:0000313" key="3">
    <source>
        <dbReference type="EMBL" id="KOH45204.1"/>
    </source>
</evidence>
<dbReference type="AlphaFoldDB" id="A0A0L8V9V0"/>
<name>A0A0L8V9V0_9BACT</name>
<keyword evidence="4" id="KW-1185">Reference proteome</keyword>
<dbReference type="STRING" id="1409788.NC99_20660"/>
<proteinExistence type="predicted"/>
<feature type="transmembrane region" description="Helical" evidence="1">
    <location>
        <begin position="140"/>
        <end position="160"/>
    </location>
</feature>
<evidence type="ECO:0000259" key="2">
    <source>
        <dbReference type="PROSITE" id="PS51462"/>
    </source>
</evidence>
<keyword evidence="1" id="KW-1133">Transmembrane helix</keyword>
<dbReference type="CDD" id="cd04692">
    <property type="entry name" value="NUDIX_Hydrolase"/>
    <property type="match status" value="1"/>
</dbReference>
<feature type="transmembrane region" description="Helical" evidence="1">
    <location>
        <begin position="15"/>
        <end position="32"/>
    </location>
</feature>
<dbReference type="InterPro" id="IPR015797">
    <property type="entry name" value="NUDIX_hydrolase-like_dom_sf"/>
</dbReference>
<dbReference type="Proteomes" id="UP000036958">
    <property type="component" value="Unassembled WGS sequence"/>
</dbReference>
<dbReference type="PROSITE" id="PS51462">
    <property type="entry name" value="NUDIX"/>
    <property type="match status" value="1"/>
</dbReference>
<gene>
    <name evidence="3" type="ORF">NC99_20660</name>
</gene>
<dbReference type="PANTHER" id="PTHR10885">
    <property type="entry name" value="ISOPENTENYL-DIPHOSPHATE DELTA-ISOMERASE"/>
    <property type="match status" value="1"/>
</dbReference>
<sequence>MRVLFLLMHSQRVQLLKKLLPGFIPLFVFIAVDEIWGIKAGLIAALAIGSVELAWIGIREKRFDRFVLFDTLLLLALGGVSILLDNDIFFKLKPALAELILCAILAFSAFSRVNIVALMSKRYLKELHIQEEQMNRLRGSLRLMFFIFSAHTMLVFYAAFYLSNEAWALISGGLFYVLFGLVFGIEFLRQKQAKSKLQTAHDDEELLPLVDEQGQVIGKAPRSVCHNGQKLLHPVVHLHVLNRQGAIYLQKRPANKLVQPGKWDTAVGGHIAFGEDVQLSLKREAWEEIGLRDFSAKLVKQYVWESDLERELVFVFVTRDFQGIQLHSEEVEEGRFWTKSQISKSLGEGVFTPNFEHEFGMLFK</sequence>
<feature type="domain" description="Nudix hydrolase" evidence="2">
    <location>
        <begin position="231"/>
        <end position="364"/>
    </location>
</feature>
<dbReference type="PANTHER" id="PTHR10885:SF0">
    <property type="entry name" value="ISOPENTENYL-DIPHOSPHATE DELTA-ISOMERASE"/>
    <property type="match status" value="1"/>
</dbReference>
<feature type="transmembrane region" description="Helical" evidence="1">
    <location>
        <begin position="166"/>
        <end position="188"/>
    </location>
</feature>
<keyword evidence="1" id="KW-0812">Transmembrane</keyword>
<dbReference type="GO" id="GO:0016020">
    <property type="term" value="C:membrane"/>
    <property type="evidence" value="ECO:0007669"/>
    <property type="project" value="InterPro"/>
</dbReference>
<feature type="transmembrane region" description="Helical" evidence="1">
    <location>
        <begin position="38"/>
        <end position="58"/>
    </location>
</feature>
<keyword evidence="1" id="KW-0472">Membrane</keyword>
<evidence type="ECO:0000313" key="4">
    <source>
        <dbReference type="Proteomes" id="UP000036958"/>
    </source>
</evidence>